<feature type="transmembrane region" description="Helical" evidence="8">
    <location>
        <begin position="21"/>
        <end position="40"/>
    </location>
</feature>
<sequence>MPRFSLPVRFFNRMRLRFSPIDYRFVIVGLAVYFALVLNWKVLGHFYQILGQLEAYDLGFAASAPFVLLLGSIVLFTPFSFRYLLKPFFALLILTGALANYAMVKYGIVFDRGMIENVVETNSAEAFSYLNVQSAIWFIGTGIVPVILLFLLPVRYPRSVLRGFVQRVAMMAVPLVLFGGIAGLYFKDYASVGRNHKVLGKEVSPVNYVTGSIQYVKRRYVSSSMPFQTVGNDAHQVVKVAGNGKPTLMFLVIGETARAQSVQANGYARPTSEFTQKIPGMLAFQDVRSCGTATAVSVPCIFSSMDHANYNGEVASHSESLMDVVAKAGVSVFWKENDEGCKGACDRIPNVDIKPEDFPQYCGNGTCHDEVMLDGLDEQIAAMAGDRLVTLHLMGSHGPTYYKRYPDEHRFFTPDCPRSDIENCTQQELINTYDNTIRYTDFVISRLVERLQSYQDRYNTVLLYVSDHGESLGESGMYLHGAPYMFAPDEQTRVPMFVWASDGFVADHGINRVCLSDQARTGSFSHDNVFSTVLGVMGVETSVYRKGQDIFAPCENATYQAELETQPEMTGN</sequence>
<dbReference type="RefSeq" id="WP_240478740.1">
    <property type="nucleotide sequence ID" value="NZ_AUNC01000005.1"/>
</dbReference>
<name>A0ABR4TS27_9PROT</name>
<dbReference type="EMBL" id="AUNC01000005">
    <property type="protein sequence ID" value="KEO58626.1"/>
    <property type="molecule type" value="Genomic_DNA"/>
</dbReference>
<evidence type="ECO:0000256" key="2">
    <source>
        <dbReference type="ARBA" id="ARBA00022475"/>
    </source>
</evidence>
<dbReference type="InterPro" id="IPR012549">
    <property type="entry name" value="EptA-like_N"/>
</dbReference>
<evidence type="ECO:0000313" key="11">
    <source>
        <dbReference type="EMBL" id="KEO58626.1"/>
    </source>
</evidence>
<dbReference type="SUPFAM" id="SSF53649">
    <property type="entry name" value="Alkaline phosphatase-like"/>
    <property type="match status" value="1"/>
</dbReference>
<organism evidence="11 12">
    <name type="scientific">Thalassospira permensis NBRC 106175</name>
    <dbReference type="NCBI Taxonomy" id="1353532"/>
    <lineage>
        <taxon>Bacteria</taxon>
        <taxon>Pseudomonadati</taxon>
        <taxon>Pseudomonadota</taxon>
        <taxon>Alphaproteobacteria</taxon>
        <taxon>Rhodospirillales</taxon>
        <taxon>Thalassospiraceae</taxon>
        <taxon>Thalassospira</taxon>
    </lineage>
</organism>
<gene>
    <name evidence="11" type="ORF">SMB34_12830</name>
</gene>
<dbReference type="PANTHER" id="PTHR30443:SF0">
    <property type="entry name" value="PHOSPHOETHANOLAMINE TRANSFERASE EPTA"/>
    <property type="match status" value="1"/>
</dbReference>
<feature type="transmembrane region" description="Helical" evidence="8">
    <location>
        <begin position="129"/>
        <end position="152"/>
    </location>
</feature>
<evidence type="ECO:0000256" key="6">
    <source>
        <dbReference type="ARBA" id="ARBA00022989"/>
    </source>
</evidence>
<evidence type="ECO:0000256" key="1">
    <source>
        <dbReference type="ARBA" id="ARBA00004429"/>
    </source>
</evidence>
<accession>A0ABR4TS27</accession>
<feature type="transmembrane region" description="Helical" evidence="8">
    <location>
        <begin position="60"/>
        <end position="81"/>
    </location>
</feature>
<keyword evidence="12" id="KW-1185">Reference proteome</keyword>
<evidence type="ECO:0000256" key="4">
    <source>
        <dbReference type="ARBA" id="ARBA00022679"/>
    </source>
</evidence>
<dbReference type="GO" id="GO:0016787">
    <property type="term" value="F:hydrolase activity"/>
    <property type="evidence" value="ECO:0007669"/>
    <property type="project" value="UniProtKB-KW"/>
</dbReference>
<dbReference type="InterPro" id="IPR000917">
    <property type="entry name" value="Sulfatase_N"/>
</dbReference>
<feature type="domain" description="Sulfatase N-terminal" evidence="9">
    <location>
        <begin position="249"/>
        <end position="539"/>
    </location>
</feature>
<keyword evidence="7 8" id="KW-0472">Membrane</keyword>
<evidence type="ECO:0000259" key="9">
    <source>
        <dbReference type="Pfam" id="PF00884"/>
    </source>
</evidence>
<keyword evidence="3" id="KW-0997">Cell inner membrane</keyword>
<keyword evidence="2" id="KW-1003">Cell membrane</keyword>
<evidence type="ECO:0000256" key="3">
    <source>
        <dbReference type="ARBA" id="ARBA00022519"/>
    </source>
</evidence>
<protein>
    <submittedName>
        <fullName evidence="11">Hydrolase</fullName>
    </submittedName>
</protein>
<feature type="transmembrane region" description="Helical" evidence="8">
    <location>
        <begin position="164"/>
        <end position="186"/>
    </location>
</feature>
<dbReference type="Pfam" id="PF08019">
    <property type="entry name" value="EptA_B_N"/>
    <property type="match status" value="1"/>
</dbReference>
<evidence type="ECO:0000256" key="7">
    <source>
        <dbReference type="ARBA" id="ARBA00023136"/>
    </source>
</evidence>
<reference evidence="11 12" key="1">
    <citation type="submission" date="2013-07" db="EMBL/GenBank/DDBJ databases">
        <title>Thalassospira permensis NBRC 106175 Genome Sequencing.</title>
        <authorList>
            <person name="Lai Q."/>
            <person name="Shao Z."/>
        </authorList>
    </citation>
    <scope>NUCLEOTIDE SEQUENCE [LARGE SCALE GENOMIC DNA]</scope>
    <source>
        <strain evidence="11 12">NBRC 106175</strain>
    </source>
</reference>
<dbReference type="NCBIfam" id="NF028537">
    <property type="entry name" value="P_eth_NH2_trans"/>
    <property type="match status" value="1"/>
</dbReference>
<dbReference type="PANTHER" id="PTHR30443">
    <property type="entry name" value="INNER MEMBRANE PROTEIN"/>
    <property type="match status" value="1"/>
</dbReference>
<dbReference type="Gene3D" id="3.40.720.10">
    <property type="entry name" value="Alkaline Phosphatase, subunit A"/>
    <property type="match status" value="1"/>
</dbReference>
<keyword evidence="4" id="KW-0808">Transferase</keyword>
<dbReference type="CDD" id="cd16017">
    <property type="entry name" value="LptA"/>
    <property type="match status" value="1"/>
</dbReference>
<comment type="subcellular location">
    <subcellularLocation>
        <location evidence="1">Cell inner membrane</location>
        <topology evidence="1">Multi-pass membrane protein</topology>
    </subcellularLocation>
</comment>
<evidence type="ECO:0000256" key="8">
    <source>
        <dbReference type="SAM" id="Phobius"/>
    </source>
</evidence>
<keyword evidence="6 8" id="KW-1133">Transmembrane helix</keyword>
<feature type="domain" description="Phosphoethanolamine transferase N-terminal" evidence="10">
    <location>
        <begin position="71"/>
        <end position="220"/>
    </location>
</feature>
<dbReference type="InterPro" id="IPR040423">
    <property type="entry name" value="PEA_transferase"/>
</dbReference>
<evidence type="ECO:0000259" key="10">
    <source>
        <dbReference type="Pfam" id="PF08019"/>
    </source>
</evidence>
<comment type="caution">
    <text evidence="11">The sequence shown here is derived from an EMBL/GenBank/DDBJ whole genome shotgun (WGS) entry which is preliminary data.</text>
</comment>
<dbReference type="Proteomes" id="UP000027463">
    <property type="component" value="Unassembled WGS sequence"/>
</dbReference>
<feature type="transmembrane region" description="Helical" evidence="8">
    <location>
        <begin position="88"/>
        <end position="109"/>
    </location>
</feature>
<keyword evidence="11" id="KW-0378">Hydrolase</keyword>
<keyword evidence="5 8" id="KW-0812">Transmembrane</keyword>
<dbReference type="InterPro" id="IPR058130">
    <property type="entry name" value="PEA_transf_C"/>
</dbReference>
<evidence type="ECO:0000313" key="12">
    <source>
        <dbReference type="Proteomes" id="UP000027463"/>
    </source>
</evidence>
<evidence type="ECO:0000256" key="5">
    <source>
        <dbReference type="ARBA" id="ARBA00022692"/>
    </source>
</evidence>
<proteinExistence type="predicted"/>
<dbReference type="Pfam" id="PF00884">
    <property type="entry name" value="Sulfatase"/>
    <property type="match status" value="1"/>
</dbReference>
<dbReference type="InterPro" id="IPR017850">
    <property type="entry name" value="Alkaline_phosphatase_core_sf"/>
</dbReference>